<dbReference type="RefSeq" id="WP_012164867.1">
    <property type="nucleotide sequence ID" value="NC_009925.1"/>
</dbReference>
<accession>B0BZB9</accession>
<organism evidence="1 2">
    <name type="scientific">Acaryochloris marina (strain MBIC 11017)</name>
    <dbReference type="NCBI Taxonomy" id="329726"/>
    <lineage>
        <taxon>Bacteria</taxon>
        <taxon>Bacillati</taxon>
        <taxon>Cyanobacteriota</taxon>
        <taxon>Cyanophyceae</taxon>
        <taxon>Acaryochloridales</taxon>
        <taxon>Acaryochloridaceae</taxon>
        <taxon>Acaryochloris</taxon>
    </lineage>
</organism>
<gene>
    <name evidence="1" type="ordered locus">AM1_4589</name>
</gene>
<dbReference type="HOGENOM" id="CLU_184319_1_0_3"/>
<reference evidence="1 2" key="1">
    <citation type="journal article" date="2008" name="Proc. Natl. Acad. Sci. U.S.A.">
        <title>Niche adaptation and genome expansion in the chlorophyll d-producing cyanobacterium Acaryochloris marina.</title>
        <authorList>
            <person name="Swingley W.D."/>
            <person name="Chen M."/>
            <person name="Cheung P.C."/>
            <person name="Conrad A.L."/>
            <person name="Dejesa L.C."/>
            <person name="Hao J."/>
            <person name="Honchak B.M."/>
            <person name="Karbach L.E."/>
            <person name="Kurdoglu A."/>
            <person name="Lahiri S."/>
            <person name="Mastrian S.D."/>
            <person name="Miyashita H."/>
            <person name="Page L."/>
            <person name="Ramakrishna P."/>
            <person name="Satoh S."/>
            <person name="Sattley W.M."/>
            <person name="Shimada Y."/>
            <person name="Taylor H.L."/>
            <person name="Tomo T."/>
            <person name="Tsuchiya T."/>
            <person name="Wang Z.T."/>
            <person name="Raymond J."/>
            <person name="Mimuro M."/>
            <person name="Blankenship R.E."/>
            <person name="Touchman J.W."/>
        </authorList>
    </citation>
    <scope>NUCLEOTIDE SEQUENCE [LARGE SCALE GENOMIC DNA]</scope>
    <source>
        <strain evidence="2">MBIC 11017</strain>
    </source>
</reference>
<sequence length="83" mass="9787">MNYSAQTKLIRYLREELLIPSDAIALAIRQQHNLSSQLPIILWQFGFITIQQLDQVFEWLEQTRVFEWGGSFSGHLNQQCIKH</sequence>
<dbReference type="KEGG" id="amr:AM1_4589"/>
<keyword evidence="2" id="KW-1185">Reference proteome</keyword>
<dbReference type="Proteomes" id="UP000000268">
    <property type="component" value="Chromosome"/>
</dbReference>
<dbReference type="EMBL" id="CP000828">
    <property type="protein sequence ID" value="ABW29563.1"/>
    <property type="molecule type" value="Genomic_DNA"/>
</dbReference>
<dbReference type="AlphaFoldDB" id="B0BZB9"/>
<evidence type="ECO:0000313" key="2">
    <source>
        <dbReference type="Proteomes" id="UP000000268"/>
    </source>
</evidence>
<evidence type="ECO:0000313" key="1">
    <source>
        <dbReference type="EMBL" id="ABW29563.1"/>
    </source>
</evidence>
<dbReference type="InterPro" id="IPR021336">
    <property type="entry name" value="DUF2949"/>
</dbReference>
<name>B0BZB9_ACAM1</name>
<dbReference type="OrthoDB" id="433602at2"/>
<evidence type="ECO:0008006" key="3">
    <source>
        <dbReference type="Google" id="ProtNLM"/>
    </source>
</evidence>
<proteinExistence type="predicted"/>
<dbReference type="STRING" id="329726.AM1_4589"/>
<dbReference type="Pfam" id="PF11165">
    <property type="entry name" value="DUF2949"/>
    <property type="match status" value="1"/>
</dbReference>
<protein>
    <recommendedName>
        <fullName evidence="3">DUF2949 domain-containing protein</fullName>
    </recommendedName>
</protein>